<name>A0AAD0WNV6_9BACT</name>
<protein>
    <submittedName>
        <fullName evidence="2">Uncharacterized protein</fullName>
    </submittedName>
</protein>
<reference evidence="2 4" key="2">
    <citation type="submission" date="2018-08" db="EMBL/GenBank/DDBJ databases">
        <title>Complete genome of the Arcobacter skirrowii type strain LMG 6621.</title>
        <authorList>
            <person name="Miller W.G."/>
            <person name="Yee E."/>
            <person name="Bono J.L."/>
        </authorList>
    </citation>
    <scope>NUCLEOTIDE SEQUENCE [LARGE SCALE GENOMIC DNA]</scope>
    <source>
        <strain evidence="2 4">CCUG 10374</strain>
    </source>
</reference>
<accession>A0AAD0WNV6</accession>
<evidence type="ECO:0000313" key="4">
    <source>
        <dbReference type="Proteomes" id="UP000262029"/>
    </source>
</evidence>
<keyword evidence="1" id="KW-0812">Transmembrane</keyword>
<proteinExistence type="predicted"/>
<dbReference type="EMBL" id="CP032099">
    <property type="protein sequence ID" value="AXX85317.1"/>
    <property type="molecule type" value="Genomic_DNA"/>
</dbReference>
<evidence type="ECO:0000313" key="5">
    <source>
        <dbReference type="Proteomes" id="UP000290580"/>
    </source>
</evidence>
<evidence type="ECO:0000313" key="2">
    <source>
        <dbReference type="EMBL" id="AXX85317.1"/>
    </source>
</evidence>
<dbReference type="RefSeq" id="WP_066349814.1">
    <property type="nucleotide sequence ID" value="NZ_CP032099.1"/>
</dbReference>
<dbReference type="Proteomes" id="UP000262029">
    <property type="component" value="Chromosome"/>
</dbReference>
<dbReference type="EMBL" id="NXIC01000006">
    <property type="protein sequence ID" value="RXI25217.1"/>
    <property type="molecule type" value="Genomic_DNA"/>
</dbReference>
<gene>
    <name evidence="2" type="ORF">ASKIR_1526</name>
    <name evidence="3" type="ORF">CP959_08945</name>
</gene>
<keyword evidence="5" id="KW-1185">Reference proteome</keyword>
<evidence type="ECO:0000313" key="3">
    <source>
        <dbReference type="EMBL" id="RXI25217.1"/>
    </source>
</evidence>
<sequence length="62" mass="7128">MNNLIAGLSSRQGSGIYVFLNLEWILPISTVIVILIYYLDNQRKKNNSKDKEQNKKTGDENE</sequence>
<reference evidence="3 5" key="1">
    <citation type="submission" date="2017-09" db="EMBL/GenBank/DDBJ databases">
        <title>Genomics of the genus Arcobacter.</title>
        <authorList>
            <person name="Perez-Cataluna A."/>
            <person name="Figueras M.J."/>
            <person name="Salas-Masso N."/>
        </authorList>
    </citation>
    <scope>NUCLEOTIDE SEQUENCE [LARGE SCALE GENOMIC DNA]</scope>
    <source>
        <strain evidence="3 5">LMG 6621</strain>
    </source>
</reference>
<dbReference type="Proteomes" id="UP000290580">
    <property type="component" value="Unassembled WGS sequence"/>
</dbReference>
<dbReference type="GeneID" id="61751270"/>
<dbReference type="AlphaFoldDB" id="A0AAD0WNV6"/>
<organism evidence="2 4">
    <name type="scientific">Aliarcobacter skirrowii CCUG 10374</name>
    <dbReference type="NCBI Taxonomy" id="1032239"/>
    <lineage>
        <taxon>Bacteria</taxon>
        <taxon>Pseudomonadati</taxon>
        <taxon>Campylobacterota</taxon>
        <taxon>Epsilonproteobacteria</taxon>
        <taxon>Campylobacterales</taxon>
        <taxon>Arcobacteraceae</taxon>
        <taxon>Aliarcobacter</taxon>
    </lineage>
</organism>
<keyword evidence="1" id="KW-1133">Transmembrane helix</keyword>
<evidence type="ECO:0000256" key="1">
    <source>
        <dbReference type="SAM" id="Phobius"/>
    </source>
</evidence>
<feature type="transmembrane region" description="Helical" evidence="1">
    <location>
        <begin position="16"/>
        <end position="39"/>
    </location>
</feature>
<keyword evidence="1" id="KW-0472">Membrane</keyword>